<feature type="domain" description="MurNAc-LAA" evidence="4">
    <location>
        <begin position="168"/>
        <end position="303"/>
    </location>
</feature>
<dbReference type="AlphaFoldDB" id="A0A9D1T3M3"/>
<dbReference type="Proteomes" id="UP000886845">
    <property type="component" value="Unassembled WGS sequence"/>
</dbReference>
<dbReference type="InterPro" id="IPR002508">
    <property type="entry name" value="MurNAc-LAA_cat"/>
</dbReference>
<dbReference type="Gene3D" id="3.40.630.40">
    <property type="entry name" value="Zn-dependent exopeptidases"/>
    <property type="match status" value="1"/>
</dbReference>
<dbReference type="SMART" id="SM00646">
    <property type="entry name" value="Ami_3"/>
    <property type="match status" value="1"/>
</dbReference>
<dbReference type="EMBL" id="DVOR01000229">
    <property type="protein sequence ID" value="HIV09869.1"/>
    <property type="molecule type" value="Genomic_DNA"/>
</dbReference>
<sequence length="308" mass="31628">MKTFLAILATAVAAGLLLLIVGCAPTPYERAPEALGLPEDAVRSVADGHVTLAGGGHAFAFTVGARPATVDGVRYHLHRPAGTLALAAVDAELLRAAAVGPAPRVPRPVILLDPGHGGSDVGCAFGKDQEHAIAHDVARHAAAVLRAAGCDVRLTRAADQGPTLQARVDQAVAAPPDAYVSIHVNAAANPEAKGIEVFTLPAPGCDGTPDNSRAASWPADLPGHAHLPQATRLALRAQAALLRLPGAPADRGVKHAYFKVLREVPAPAILVETGFITNAEDRARLTSPEGRQALGIAIALGILDSFAR</sequence>
<dbReference type="GO" id="GO:0030288">
    <property type="term" value="C:outer membrane-bounded periplasmic space"/>
    <property type="evidence" value="ECO:0007669"/>
    <property type="project" value="TreeGrafter"/>
</dbReference>
<dbReference type="PANTHER" id="PTHR30404">
    <property type="entry name" value="N-ACETYLMURAMOYL-L-ALANINE AMIDASE"/>
    <property type="match status" value="1"/>
</dbReference>
<comment type="caution">
    <text evidence="5">The sequence shown here is derived from an EMBL/GenBank/DDBJ whole genome shotgun (WGS) entry which is preliminary data.</text>
</comment>
<dbReference type="Pfam" id="PF01520">
    <property type="entry name" value="Amidase_3"/>
    <property type="match status" value="1"/>
</dbReference>
<dbReference type="GO" id="GO:0009253">
    <property type="term" value="P:peptidoglycan catabolic process"/>
    <property type="evidence" value="ECO:0007669"/>
    <property type="project" value="InterPro"/>
</dbReference>
<keyword evidence="3" id="KW-0378">Hydrolase</keyword>
<protein>
    <recommendedName>
        <fullName evidence="2">N-acetylmuramoyl-L-alanine amidase</fullName>
        <ecNumber evidence="2">3.5.1.28</ecNumber>
    </recommendedName>
</protein>
<evidence type="ECO:0000256" key="2">
    <source>
        <dbReference type="ARBA" id="ARBA00011901"/>
    </source>
</evidence>
<dbReference type="InterPro" id="IPR050695">
    <property type="entry name" value="N-acetylmuramoyl_amidase_3"/>
</dbReference>
<dbReference type="CDD" id="cd02696">
    <property type="entry name" value="MurNAc-LAA"/>
    <property type="match status" value="1"/>
</dbReference>
<dbReference type="EC" id="3.5.1.28" evidence="2"/>
<dbReference type="SUPFAM" id="SSF53187">
    <property type="entry name" value="Zn-dependent exopeptidases"/>
    <property type="match status" value="1"/>
</dbReference>
<evidence type="ECO:0000313" key="5">
    <source>
        <dbReference type="EMBL" id="HIV09869.1"/>
    </source>
</evidence>
<gene>
    <name evidence="5" type="ORF">IAC79_07135</name>
</gene>
<evidence type="ECO:0000313" key="6">
    <source>
        <dbReference type="Proteomes" id="UP000886845"/>
    </source>
</evidence>
<comment type="catalytic activity">
    <reaction evidence="1">
        <text>Hydrolyzes the link between N-acetylmuramoyl residues and L-amino acid residues in certain cell-wall glycopeptides.</text>
        <dbReference type="EC" id="3.5.1.28"/>
    </reaction>
</comment>
<evidence type="ECO:0000256" key="3">
    <source>
        <dbReference type="ARBA" id="ARBA00022801"/>
    </source>
</evidence>
<evidence type="ECO:0000256" key="1">
    <source>
        <dbReference type="ARBA" id="ARBA00001561"/>
    </source>
</evidence>
<evidence type="ECO:0000259" key="4">
    <source>
        <dbReference type="SMART" id="SM00646"/>
    </source>
</evidence>
<dbReference type="GO" id="GO:0008745">
    <property type="term" value="F:N-acetylmuramoyl-L-alanine amidase activity"/>
    <property type="evidence" value="ECO:0007669"/>
    <property type="project" value="UniProtKB-EC"/>
</dbReference>
<name>A0A9D1T3M3_9BACT</name>
<dbReference type="PANTHER" id="PTHR30404:SF0">
    <property type="entry name" value="N-ACETYLMURAMOYL-L-ALANINE AMIDASE AMIC"/>
    <property type="match status" value="1"/>
</dbReference>
<reference evidence="5" key="2">
    <citation type="journal article" date="2021" name="PeerJ">
        <title>Extensive microbial diversity within the chicken gut microbiome revealed by metagenomics and culture.</title>
        <authorList>
            <person name="Gilroy R."/>
            <person name="Ravi A."/>
            <person name="Getino M."/>
            <person name="Pursley I."/>
            <person name="Horton D.L."/>
            <person name="Alikhan N.F."/>
            <person name="Baker D."/>
            <person name="Gharbi K."/>
            <person name="Hall N."/>
            <person name="Watson M."/>
            <person name="Adriaenssens E.M."/>
            <person name="Foster-Nyarko E."/>
            <person name="Jarju S."/>
            <person name="Secka A."/>
            <person name="Antonio M."/>
            <person name="Oren A."/>
            <person name="Chaudhuri R.R."/>
            <person name="La Ragione R."/>
            <person name="Hildebrand F."/>
            <person name="Pallen M.J."/>
        </authorList>
    </citation>
    <scope>NUCLEOTIDE SEQUENCE</scope>
    <source>
        <strain evidence="5">35461</strain>
    </source>
</reference>
<dbReference type="PROSITE" id="PS51257">
    <property type="entry name" value="PROKAR_LIPOPROTEIN"/>
    <property type="match status" value="1"/>
</dbReference>
<accession>A0A9D1T3M3</accession>
<organism evidence="5 6">
    <name type="scientific">Candidatus Spyradenecus faecavium</name>
    <dbReference type="NCBI Taxonomy" id="2840947"/>
    <lineage>
        <taxon>Bacteria</taxon>
        <taxon>Pseudomonadati</taxon>
        <taxon>Lentisphaerota</taxon>
        <taxon>Lentisphaeria</taxon>
        <taxon>Lentisphaerales</taxon>
        <taxon>Lentisphaeraceae</taxon>
        <taxon>Lentisphaeraceae incertae sedis</taxon>
        <taxon>Candidatus Spyradenecus</taxon>
    </lineage>
</organism>
<proteinExistence type="predicted"/>
<reference evidence="5" key="1">
    <citation type="submission" date="2020-10" db="EMBL/GenBank/DDBJ databases">
        <authorList>
            <person name="Gilroy R."/>
        </authorList>
    </citation>
    <scope>NUCLEOTIDE SEQUENCE</scope>
    <source>
        <strain evidence="5">35461</strain>
    </source>
</reference>